<organism evidence="2 3">
    <name type="scientific">Podospora appendiculata</name>
    <dbReference type="NCBI Taxonomy" id="314037"/>
    <lineage>
        <taxon>Eukaryota</taxon>
        <taxon>Fungi</taxon>
        <taxon>Dikarya</taxon>
        <taxon>Ascomycota</taxon>
        <taxon>Pezizomycotina</taxon>
        <taxon>Sordariomycetes</taxon>
        <taxon>Sordariomycetidae</taxon>
        <taxon>Sordariales</taxon>
        <taxon>Podosporaceae</taxon>
        <taxon>Podospora</taxon>
    </lineage>
</organism>
<reference evidence="2" key="1">
    <citation type="journal article" date="2023" name="Mol. Phylogenet. Evol.">
        <title>Genome-scale phylogeny and comparative genomics of the fungal order Sordariales.</title>
        <authorList>
            <person name="Hensen N."/>
            <person name="Bonometti L."/>
            <person name="Westerberg I."/>
            <person name="Brannstrom I.O."/>
            <person name="Guillou S."/>
            <person name="Cros-Aarteil S."/>
            <person name="Calhoun S."/>
            <person name="Haridas S."/>
            <person name="Kuo A."/>
            <person name="Mondo S."/>
            <person name="Pangilinan J."/>
            <person name="Riley R."/>
            <person name="LaButti K."/>
            <person name="Andreopoulos B."/>
            <person name="Lipzen A."/>
            <person name="Chen C."/>
            <person name="Yan M."/>
            <person name="Daum C."/>
            <person name="Ng V."/>
            <person name="Clum A."/>
            <person name="Steindorff A."/>
            <person name="Ohm R.A."/>
            <person name="Martin F."/>
            <person name="Silar P."/>
            <person name="Natvig D.O."/>
            <person name="Lalanne C."/>
            <person name="Gautier V."/>
            <person name="Ament-Velasquez S.L."/>
            <person name="Kruys A."/>
            <person name="Hutchinson M.I."/>
            <person name="Powell A.J."/>
            <person name="Barry K."/>
            <person name="Miller A.N."/>
            <person name="Grigoriev I.V."/>
            <person name="Debuchy R."/>
            <person name="Gladieux P."/>
            <person name="Hiltunen Thoren M."/>
            <person name="Johannesson H."/>
        </authorList>
    </citation>
    <scope>NUCLEOTIDE SEQUENCE</scope>
    <source>
        <strain evidence="2">CBS 314.62</strain>
    </source>
</reference>
<evidence type="ECO:0000259" key="1">
    <source>
        <dbReference type="Pfam" id="PF20150"/>
    </source>
</evidence>
<evidence type="ECO:0000313" key="2">
    <source>
        <dbReference type="EMBL" id="KAK3693384.1"/>
    </source>
</evidence>
<comment type="caution">
    <text evidence="2">The sequence shown here is derived from an EMBL/GenBank/DDBJ whole genome shotgun (WGS) entry which is preliminary data.</text>
</comment>
<sequence>MYTYPVNYTNWTDTCCAVGFRINYDSSGKWDQIETAAVRKWDDEDEAVQPLACQFYTTLARTKLCKEPKHLLCEPLLCCEPEDTLEPSTEPSMDDPTTFPIFSRLPSDMREAIYLETVDPYVQHYAQWQEPGESTISLLPMTPRKKLRRRFSDIPLYHVCREAREIAIRRYGPITRYGVPFDPAADTCLISAVAIPETCEFYRPRYFMSDETYRRVQNLTLSLEYSHDTPVEVLPDPIQTYTTLTKFIQTKFRAVRYLSIDAPALSDCMYYDFDFKPELHPFFDGRGGENTHTRFFSSHNEWYARDRAWATADRGWYPYQGTERLLGYDQCQKQVYALHRLALMDALARLSSEDNRGRVLVPFHVLRVFEVMWREKQCAQRLYYTLPFDAVALMWTSFAVGEQPALKRAFDVPPEDPVSSDWVDLDA</sequence>
<evidence type="ECO:0000313" key="3">
    <source>
        <dbReference type="Proteomes" id="UP001270362"/>
    </source>
</evidence>
<reference evidence="2" key="2">
    <citation type="submission" date="2023-06" db="EMBL/GenBank/DDBJ databases">
        <authorList>
            <consortium name="Lawrence Berkeley National Laboratory"/>
            <person name="Haridas S."/>
            <person name="Hensen N."/>
            <person name="Bonometti L."/>
            <person name="Westerberg I."/>
            <person name="Brannstrom I.O."/>
            <person name="Guillou S."/>
            <person name="Cros-Aarteil S."/>
            <person name="Calhoun S."/>
            <person name="Kuo A."/>
            <person name="Mondo S."/>
            <person name="Pangilinan J."/>
            <person name="Riley R."/>
            <person name="Labutti K."/>
            <person name="Andreopoulos B."/>
            <person name="Lipzen A."/>
            <person name="Chen C."/>
            <person name="Yanf M."/>
            <person name="Daum C."/>
            <person name="Ng V."/>
            <person name="Clum A."/>
            <person name="Steindorff A."/>
            <person name="Ohm R."/>
            <person name="Martin F."/>
            <person name="Silar P."/>
            <person name="Natvig D."/>
            <person name="Lalanne C."/>
            <person name="Gautier V."/>
            <person name="Ament-Velasquez S.L."/>
            <person name="Kruys A."/>
            <person name="Hutchinson M.I."/>
            <person name="Powell A.J."/>
            <person name="Barry K."/>
            <person name="Miller A.N."/>
            <person name="Grigoriev I.V."/>
            <person name="Debuchy R."/>
            <person name="Gladieux P."/>
            <person name="Thoren M.H."/>
            <person name="Johannesson H."/>
        </authorList>
    </citation>
    <scope>NUCLEOTIDE SEQUENCE</scope>
    <source>
        <strain evidence="2">CBS 314.62</strain>
    </source>
</reference>
<keyword evidence="3" id="KW-1185">Reference proteome</keyword>
<gene>
    <name evidence="2" type="ORF">B0T22DRAFT_487092</name>
</gene>
<protein>
    <recommendedName>
        <fullName evidence="1">2EXR domain-containing protein</fullName>
    </recommendedName>
</protein>
<proteinExistence type="predicted"/>
<dbReference type="Proteomes" id="UP001270362">
    <property type="component" value="Unassembled WGS sequence"/>
</dbReference>
<dbReference type="Pfam" id="PF20150">
    <property type="entry name" value="2EXR"/>
    <property type="match status" value="1"/>
</dbReference>
<accession>A0AAE1CGF7</accession>
<feature type="domain" description="2EXR" evidence="1">
    <location>
        <begin position="99"/>
        <end position="187"/>
    </location>
</feature>
<dbReference type="AlphaFoldDB" id="A0AAE1CGF7"/>
<dbReference type="EMBL" id="JAULSO010000001">
    <property type="protein sequence ID" value="KAK3693384.1"/>
    <property type="molecule type" value="Genomic_DNA"/>
</dbReference>
<name>A0AAE1CGF7_9PEZI</name>
<dbReference type="InterPro" id="IPR045518">
    <property type="entry name" value="2EXR"/>
</dbReference>